<name>A0A1X7L4U7_9SPHI</name>
<keyword evidence="3" id="KW-1185">Reference proteome</keyword>
<protein>
    <submittedName>
        <fullName evidence="2">Uncharacterized protein</fullName>
    </submittedName>
</protein>
<sequence length="45" mass="5486">MDLNNFKRDYKFKSEESYSDGRRNKTLIVSCIVIIIVLYYVFKYI</sequence>
<dbReference type="EMBL" id="FXAU01000008">
    <property type="protein sequence ID" value="SMG48755.1"/>
    <property type="molecule type" value="Genomic_DNA"/>
</dbReference>
<feature type="transmembrane region" description="Helical" evidence="1">
    <location>
        <begin position="26"/>
        <end position="42"/>
    </location>
</feature>
<evidence type="ECO:0000313" key="3">
    <source>
        <dbReference type="Proteomes" id="UP000192980"/>
    </source>
</evidence>
<dbReference type="AlphaFoldDB" id="A0A1X7L4U7"/>
<dbReference type="Proteomes" id="UP000192980">
    <property type="component" value="Unassembled WGS sequence"/>
</dbReference>
<evidence type="ECO:0000313" key="2">
    <source>
        <dbReference type="EMBL" id="SMG48755.1"/>
    </source>
</evidence>
<keyword evidence="1" id="KW-0812">Transmembrane</keyword>
<organism evidence="2 3">
    <name type="scientific">Sphingobacterium psychroaquaticum</name>
    <dbReference type="NCBI Taxonomy" id="561061"/>
    <lineage>
        <taxon>Bacteria</taxon>
        <taxon>Pseudomonadati</taxon>
        <taxon>Bacteroidota</taxon>
        <taxon>Sphingobacteriia</taxon>
        <taxon>Sphingobacteriales</taxon>
        <taxon>Sphingobacteriaceae</taxon>
        <taxon>Sphingobacterium</taxon>
    </lineage>
</organism>
<keyword evidence="1" id="KW-1133">Transmembrane helix</keyword>
<proteinExistence type="predicted"/>
<evidence type="ECO:0000256" key="1">
    <source>
        <dbReference type="SAM" id="Phobius"/>
    </source>
</evidence>
<gene>
    <name evidence="2" type="ORF">SAMN05660862_3585</name>
</gene>
<accession>A0A1X7L4U7</accession>
<reference evidence="2 3" key="1">
    <citation type="submission" date="2017-04" db="EMBL/GenBank/DDBJ databases">
        <authorList>
            <person name="Afonso C.L."/>
            <person name="Miller P.J."/>
            <person name="Scott M.A."/>
            <person name="Spackman E."/>
            <person name="Goraichik I."/>
            <person name="Dimitrov K.M."/>
            <person name="Suarez D.L."/>
            <person name="Swayne D.E."/>
        </authorList>
    </citation>
    <scope>NUCLEOTIDE SEQUENCE [LARGE SCALE GENOMIC DNA]</scope>
    <source>
        <strain evidence="2 3">DSM 22418</strain>
    </source>
</reference>
<keyword evidence="1" id="KW-0472">Membrane</keyword>